<comment type="subunit">
    <text evidence="4">Homodimer.</text>
</comment>
<dbReference type="GO" id="GO:0005509">
    <property type="term" value="F:calcium ion binding"/>
    <property type="evidence" value="ECO:0007669"/>
    <property type="project" value="UniProtKB-UniRule"/>
</dbReference>
<dbReference type="FunFam" id="2.60.40.60:FF:000021">
    <property type="entry name" value="FAT atypical cadherin 1"/>
    <property type="match status" value="2"/>
</dbReference>
<keyword evidence="15 23" id="KW-0472">Membrane</keyword>
<dbReference type="GO" id="GO:0007156">
    <property type="term" value="P:homophilic cell adhesion via plasma membrane adhesion molecules"/>
    <property type="evidence" value="ECO:0007669"/>
    <property type="project" value="InterPro"/>
</dbReference>
<dbReference type="FunFam" id="2.60.40.60:FF:000066">
    <property type="entry name" value="FAT atypical cadherin 1"/>
    <property type="match status" value="1"/>
</dbReference>
<dbReference type="GO" id="GO:0016477">
    <property type="term" value="P:cell migration"/>
    <property type="evidence" value="ECO:0007669"/>
    <property type="project" value="TreeGrafter"/>
</dbReference>
<dbReference type="FunFam" id="2.60.40.60:FF:000089">
    <property type="entry name" value="FAT atypical cadherin 1"/>
    <property type="match status" value="1"/>
</dbReference>
<dbReference type="SMART" id="SM00282">
    <property type="entry name" value="LamG"/>
    <property type="match status" value="1"/>
</dbReference>
<feature type="domain" description="Cadherin" evidence="27">
    <location>
        <begin position="1588"/>
        <end position="1689"/>
    </location>
</feature>
<dbReference type="FunFam" id="2.60.40.60:FF:000037">
    <property type="entry name" value="FAT atypical cadherin 1"/>
    <property type="match status" value="1"/>
</dbReference>
<evidence type="ECO:0000256" key="11">
    <source>
        <dbReference type="ARBA" id="ARBA00022889"/>
    </source>
</evidence>
<dbReference type="SMART" id="SM00179">
    <property type="entry name" value="EGF_CA"/>
    <property type="match status" value="2"/>
</dbReference>
<dbReference type="FunFam" id="2.60.40.60:FF:000197">
    <property type="entry name" value="FAT atypical cadherin 2"/>
    <property type="match status" value="1"/>
</dbReference>
<dbReference type="FunFam" id="2.60.40.60:FF:000061">
    <property type="entry name" value="FAT atypical cadherin 3"/>
    <property type="match status" value="1"/>
</dbReference>
<evidence type="ECO:0000256" key="8">
    <source>
        <dbReference type="ARBA" id="ARBA00022729"/>
    </source>
</evidence>
<dbReference type="FunFam" id="2.60.40.60:FF:000210">
    <property type="entry name" value="FAT atypical cadherin 2"/>
    <property type="match status" value="1"/>
</dbReference>
<evidence type="ECO:0000256" key="5">
    <source>
        <dbReference type="ARBA" id="ARBA00022475"/>
    </source>
</evidence>
<dbReference type="PROSITE" id="PS50268">
    <property type="entry name" value="CADHERIN_2"/>
    <property type="match status" value="28"/>
</dbReference>
<keyword evidence="9" id="KW-0677">Repeat</keyword>
<dbReference type="Pfam" id="PF02210">
    <property type="entry name" value="Laminin_G_2"/>
    <property type="match status" value="1"/>
</dbReference>
<evidence type="ECO:0000259" key="26">
    <source>
        <dbReference type="PROSITE" id="PS50026"/>
    </source>
</evidence>
<feature type="domain" description="Laminin G" evidence="25">
    <location>
        <begin position="3380"/>
        <end position="3549"/>
    </location>
</feature>
<dbReference type="PROSITE" id="PS01186">
    <property type="entry name" value="EGF_2"/>
    <property type="match status" value="1"/>
</dbReference>
<dbReference type="InterPro" id="IPR013320">
    <property type="entry name" value="ConA-like_dom_sf"/>
</dbReference>
<feature type="signal peptide" evidence="24">
    <location>
        <begin position="1"/>
        <end position="18"/>
    </location>
</feature>
<reference evidence="28" key="1">
    <citation type="submission" date="2019-05" db="EMBL/GenBank/DDBJ databases">
        <authorList>
            <person name="Zhang S."/>
            <person name="Liu J."/>
        </authorList>
    </citation>
    <scope>NUCLEOTIDE SEQUENCE [LARGE SCALE GENOMIC DNA]</scope>
</reference>
<feature type="compositionally biased region" description="Polar residues" evidence="22">
    <location>
        <begin position="3712"/>
        <end position="3729"/>
    </location>
</feature>
<feature type="domain" description="EGF-like" evidence="26">
    <location>
        <begin position="3590"/>
        <end position="3626"/>
    </location>
</feature>
<dbReference type="Pfam" id="PF00008">
    <property type="entry name" value="EGF"/>
    <property type="match status" value="1"/>
</dbReference>
<feature type="domain" description="Cadherin" evidence="27">
    <location>
        <begin position="3137"/>
        <end position="3247"/>
    </location>
</feature>
<evidence type="ECO:0000256" key="23">
    <source>
        <dbReference type="SAM" id="Phobius"/>
    </source>
</evidence>
<dbReference type="SMART" id="SM00112">
    <property type="entry name" value="CA"/>
    <property type="match status" value="29"/>
</dbReference>
<dbReference type="FunFam" id="2.60.120.200:FF:000139">
    <property type="entry name" value="FAT atypical cadherin 2"/>
    <property type="match status" value="1"/>
</dbReference>
<feature type="domain" description="Cadherin" evidence="27">
    <location>
        <begin position="359"/>
        <end position="454"/>
    </location>
</feature>
<dbReference type="GO" id="GO:0008013">
    <property type="term" value="F:beta-catenin binding"/>
    <property type="evidence" value="ECO:0007669"/>
    <property type="project" value="TreeGrafter"/>
</dbReference>
<feature type="domain" description="Cadherin" evidence="27">
    <location>
        <begin position="2633"/>
        <end position="2720"/>
    </location>
</feature>
<comment type="subcellular location">
    <subcellularLocation>
        <location evidence="2">Cell junction</location>
    </subcellularLocation>
    <subcellularLocation>
        <location evidence="1">Cell membrane</location>
        <topology evidence="1">Single-pass membrane protein</topology>
    </subcellularLocation>
    <subcellularLocation>
        <location evidence="3">Golgi apparatus</location>
        <location evidence="3">trans-Golgi network</location>
    </subcellularLocation>
</comment>
<evidence type="ECO:0000256" key="7">
    <source>
        <dbReference type="ARBA" id="ARBA00022692"/>
    </source>
</evidence>
<dbReference type="FunFam" id="2.60.40.60:FF:000039">
    <property type="entry name" value="FAT atypical cadherin 3"/>
    <property type="match status" value="1"/>
</dbReference>
<evidence type="ECO:0000256" key="3">
    <source>
        <dbReference type="ARBA" id="ARBA00004601"/>
    </source>
</evidence>
<proteinExistence type="predicted"/>
<dbReference type="FunFam" id="2.60.40.60:FF:000079">
    <property type="entry name" value="FAT atypical cadherin 1"/>
    <property type="match status" value="1"/>
</dbReference>
<evidence type="ECO:0000313" key="29">
    <source>
        <dbReference type="Proteomes" id="UP000694520"/>
    </source>
</evidence>
<feature type="domain" description="Cadherin" evidence="27">
    <location>
        <begin position="455"/>
        <end position="560"/>
    </location>
</feature>
<evidence type="ECO:0000256" key="19">
    <source>
        <dbReference type="ARBA" id="ARBA00070343"/>
    </source>
</evidence>
<feature type="domain" description="Cadherin" evidence="27">
    <location>
        <begin position="2722"/>
        <end position="2826"/>
    </location>
</feature>
<keyword evidence="29" id="KW-1185">Reference proteome</keyword>
<evidence type="ECO:0000256" key="1">
    <source>
        <dbReference type="ARBA" id="ARBA00004162"/>
    </source>
</evidence>
<evidence type="ECO:0000256" key="6">
    <source>
        <dbReference type="ARBA" id="ARBA00022536"/>
    </source>
</evidence>
<feature type="domain" description="Cadherin" evidence="27">
    <location>
        <begin position="1280"/>
        <end position="1377"/>
    </location>
</feature>
<feature type="domain" description="Cadherin" evidence="27">
    <location>
        <begin position="922"/>
        <end position="1028"/>
    </location>
</feature>
<evidence type="ECO:0000256" key="22">
    <source>
        <dbReference type="SAM" id="MobiDB-lite"/>
    </source>
</evidence>
<feature type="domain" description="Cadherin" evidence="27">
    <location>
        <begin position="817"/>
        <end position="921"/>
    </location>
</feature>
<evidence type="ECO:0000256" key="24">
    <source>
        <dbReference type="SAM" id="SignalP"/>
    </source>
</evidence>
<dbReference type="FunFam" id="2.10.25.10:FF:000057">
    <property type="entry name" value="protocadherin Fat 1 isoform X2"/>
    <property type="match status" value="1"/>
</dbReference>
<dbReference type="GO" id="GO:0005794">
    <property type="term" value="C:Golgi apparatus"/>
    <property type="evidence" value="ECO:0007669"/>
    <property type="project" value="UniProtKB-SubCell"/>
</dbReference>
<evidence type="ECO:0000256" key="17">
    <source>
        <dbReference type="ARBA" id="ARBA00023180"/>
    </source>
</evidence>
<dbReference type="Proteomes" id="UP000694520">
    <property type="component" value="Chromosome 8"/>
</dbReference>
<evidence type="ECO:0000256" key="21">
    <source>
        <dbReference type="PROSITE-ProRule" id="PRU00076"/>
    </source>
</evidence>
<feature type="domain" description="Cadherin" evidence="27">
    <location>
        <begin position="2827"/>
        <end position="2929"/>
    </location>
</feature>
<dbReference type="PRINTS" id="PR00205">
    <property type="entry name" value="CADHERIN"/>
</dbReference>
<evidence type="ECO:0000256" key="9">
    <source>
        <dbReference type="ARBA" id="ARBA00022737"/>
    </source>
</evidence>
<dbReference type="PANTHER" id="PTHR24027">
    <property type="entry name" value="CADHERIN-23"/>
    <property type="match status" value="1"/>
</dbReference>
<reference evidence="28" key="2">
    <citation type="submission" date="2025-08" db="UniProtKB">
        <authorList>
            <consortium name="Ensembl"/>
        </authorList>
    </citation>
    <scope>IDENTIFICATION</scope>
</reference>
<feature type="domain" description="Cadherin" evidence="27">
    <location>
        <begin position="30"/>
        <end position="144"/>
    </location>
</feature>
<evidence type="ECO:0000256" key="10">
    <source>
        <dbReference type="ARBA" id="ARBA00022837"/>
    </source>
</evidence>
<dbReference type="SUPFAM" id="SSF49899">
    <property type="entry name" value="Concanavalin A-like lectins/glucanases"/>
    <property type="match status" value="1"/>
</dbReference>
<feature type="chain" id="PRO_5034957028" description="Protocadherin Fat 2" evidence="24">
    <location>
        <begin position="19"/>
        <end position="3955"/>
    </location>
</feature>
<dbReference type="Pfam" id="PF00028">
    <property type="entry name" value="Cadherin"/>
    <property type="match status" value="23"/>
</dbReference>
<dbReference type="FunFam" id="2.60.40.60:FF:000080">
    <property type="entry name" value="FAT atypical cadherin 1"/>
    <property type="match status" value="1"/>
</dbReference>
<dbReference type="Gene3D" id="2.60.120.200">
    <property type="match status" value="1"/>
</dbReference>
<dbReference type="FunFam" id="2.60.40.60:FF:000015">
    <property type="entry name" value="FAT atypical cadherin 1"/>
    <property type="match status" value="1"/>
</dbReference>
<evidence type="ECO:0000256" key="4">
    <source>
        <dbReference type="ARBA" id="ARBA00011738"/>
    </source>
</evidence>
<feature type="transmembrane region" description="Helical" evidence="23">
    <location>
        <begin position="3653"/>
        <end position="3673"/>
    </location>
</feature>
<dbReference type="GeneTree" id="ENSGT00940000158507"/>
<dbReference type="CDD" id="cd11304">
    <property type="entry name" value="Cadherin_repeat"/>
    <property type="match status" value="29"/>
</dbReference>
<keyword evidence="13 23" id="KW-1133">Transmembrane helix</keyword>
<feature type="disulfide bond" evidence="21">
    <location>
        <begin position="3578"/>
        <end position="3587"/>
    </location>
</feature>
<dbReference type="FunFam" id="2.60.40.60:FF:000033">
    <property type="entry name" value="FAT atypical cadherin 1"/>
    <property type="match status" value="1"/>
</dbReference>
<feature type="domain" description="Cadherin" evidence="27">
    <location>
        <begin position="1791"/>
        <end position="1891"/>
    </location>
</feature>
<dbReference type="FunFam" id="2.60.40.60:FF:000024">
    <property type="entry name" value="FAT atypical cadherin 3"/>
    <property type="match status" value="1"/>
</dbReference>
<feature type="domain" description="Cadherin" evidence="27">
    <location>
        <begin position="2312"/>
        <end position="2418"/>
    </location>
</feature>
<dbReference type="FunFam" id="2.60.40.60:FF:000198">
    <property type="entry name" value="Protocadherin Fat 2"/>
    <property type="match status" value="1"/>
</dbReference>
<dbReference type="FunFam" id="2.60.40.60:FF:000194">
    <property type="entry name" value="FAT atypical cadherin 2"/>
    <property type="match status" value="1"/>
</dbReference>
<dbReference type="FunFam" id="2.60.40.60:FF:000207">
    <property type="entry name" value="FAT atypical cadherin 2"/>
    <property type="match status" value="1"/>
</dbReference>
<dbReference type="PANTHER" id="PTHR24027:SF423">
    <property type="entry name" value="PROTOCADHERIN-16"/>
    <property type="match status" value="1"/>
</dbReference>
<sequence length="3955" mass="436221">MIIASLGFAILLFHCTTCENPLISSAWHFTHPLYNATIYENSAPKTYVESSEKMGIYLIDPQWAVRYRIISGDVANVFKTEEYVVGNFCFLRIRTKSSNTALLNREVRDSYTLIIQATEKTLELEALARVVVRILDQNDLKPLFSPPSYRVTISEDMPLKSPICKVSATDADLGQNAEFYYAFNTRSEMFAIHPTSGVVTLAGKLNVTWRGKHELQVLAVDRMRKISEGNGFGNLAALIIHVEPALRKPPAISSVVLAALDRSEDATYATVMVDANSSGADVDSLEIVGGDPGKNFKAIKSYARSSEFSVVSVKDINWMDHPHGFNLSLQARAGSRPSVYSQIRGFHLPPSKLTSLKFEKATYRVQLSEFSPTGSRVVMVKVTPAFPNLKYVLKPSSESAAFKLNSRTGLITTTRLMDFHDQAQYQLRIRTSPGLASTTVVIDIMDCNNHAPVFNRSSYDGTFDENIPPGTSVLTVTATDQDHGENGYITYSITHPNAVPFSIDPYLGIISTSKPMDYELMNRIYTFRVRASDWGSPFRQEKEVSVSLRLKNLNDNKPMFEEVNCTGSIHEDWPVGKSVMTVSAIDVDELLNLKYEFVSGNELEYFDLNHFSGVISLKRSFRNRTTGQPINYSLKITASDGKNYASPMTLNVTVVKDPYFEVPVKCEKTGVLTHFTKTILHSIGLQNQESNDEDFTSLSAYQINHHTPQFEDHFPQSIDILESAPLNTPLAHLAATDPDAGFNGKLVYVIADGNEEGCFDIELETGLLTVAAPLDYEATSFYVLNVTVYDLGTPQKSSWKLLTVNVEDWNDNAPRFPPGGYQVTISEDTEVGTTVAELKAKDVDSEDNGRVRYVLLSPTEKFSLHPLTGEMVVTGHLDRESEPRYILKVEARDQPRKGHQLFSVTDLIITLEDVNDNSPQCITEHHRLKVPEDLPPATILTFLDASDPDLGPAGEVQYVLLDDAHGTFHVNPMTGALSLEKELDFERRAGYNLSLWASDSGKPLARRTLCHVEVTVLDVNENLHPPRFASFVHQGQVQENSPSGTSVMVVAAHDDDTGLDGELQYFLRGGTGLAAFSINQDTGMIQTLAPLDREFASCYWLTVLAVDRGSIPLSSVTEVYIEVLDVNDNPPQMSRPVFYPTVREDAPLHTSVLQLDAWDLDSSSKGKLTFNITSGNHMGFFVLHPLTGKDLRNVESLVGTSEGCGKLQFLLSFFLGNSEGFFNINALLGIITLAQKLDQANHARYTLTVKAEDQGSPQGHDLATVIIHVYPSDSSAPIFSSSEYFVEIPESIPVGSPILLISATSFSEVTYELREGNKNGVFSMNSYSGLISTQKKLDHEKISSYQLKIRGSNMAGTFTDVMVLVYIIDENDNAPVFSKSTFMGQISEAAPLNSMIMDENNNPLVIRASDSDKEANSLLVYKILEPETLKFLKIDPSMGTLTTVLEMDYESMPSFRFDIYVHDQGSPILFAPRVAQVIINVRNVNDCPPRFLDQIYEVAIMKPIHRGMELLMVQASDDDSEVTYSIKTGNADEAIAMHPITGLISVLDPTLLGLSRELIVRASDGLYQDTALVKISWTQAPNTTLQFDRDVYRATVKENLLERKALVILGAQGNHLNDTLSYFLLNGTDMFHMIKSAGVLQTRGVGFDREQQDTHEVAVELRDNRTPQRVAQALVRVSVEDVNDNSPEFKHLPYHTIIQDGTEPGDVLFQVSATDQDLGVNGAVTYAFAEDYTYFRIDPYLGDISLRKPFDYQALNKYRLKVIAQDGGTPSLQAEEEVLVIVRNKSNPLFQTPYYKVRVPENITLYTPILHTQARSPEGLRLIYNIVEEEPLMLFTTDFKTGVLTVTGPLDYESKTKHVFTVRATDTALGSFSEATVEVLVEDVNDNPPTFSQLVYTTSISEGLPAQTPVIQLLASDQDSGQNRDVSYQIVEDGSDVSKFFQINGSTGEMSTVQELDYEAQQHFHVKVRAMDRGDPPLTGETLVVVNVSDINDNPPEFRQPQYEANVSELATCGHLVLKVQALDPDSRDTSRLEYLILSGNQDRHFSINSSSGIISMYNLCKKHLDSSYNLRVGASDGVFRATVPVYINTTNANKYSPEFQQHIYEAELAENAKVGTKVIELLAIDKDSGPYGTVDYTIINKLAGEKFSINPSGQITTLQKLDRENSTERVIAIKVMAQDGGGRVAFCTVKIILTDENDNPPQFKASEYTVSIQSNVSKDSPVIQVLAYDADEGRNADVTYSVDSVEDLEEEVIEVNPITGVVKVKESLVGLENRAFDLKIKAQDGGPPHWNSLMLLRLQVVPNEVSLPQFSEPLYTFSASEDLPEGSEIGSVKAVAGQDPVIYSLVQGTTPESNKDGIFSLDQNTGVLKVRKAMDYESTKWYQIDLMAHCPHNDTYLGSLVSVNIQVKDVNDNRPIFEADPYKAVLTENMPVGTSVIQVTANDQDTGDDGQVSYRLPVGPGSNIHELFAIDSETGWITTLQELDCETNQIYHFYVVAYDHGRTIQLSSQVLVEVSITDENDNAPRFASEDYRGSVVENSEPGEPVATLKTLDADIAEQNRQVTCYITEGDPLGQFGISQVGDEWRIFSRKTLDREHTAKYLLRITASDGKFQASVPVEIFVLDINDNSPQCSQLLYTGKVSEDVPPEHFILKVSATDLDSDTNAQITYSLHGPGADEFKLDPHTGRDLTTLTALDREKKDVYSLVAKATDGGDVNDNAPVLPSHSAVAVFDNTTVKTPVAVVLARDPDQGTNAQVVYSLTDSAEGHFSIEATTGVIRLEKPLQVRPQAALELTVRASDLGTPIPLSTLGTVTVSVVGLEDYLPVFLSTEHSVQVPEDAQRGTEVLRLATLTRPGAEKTGYRVVSGNEQGRFRLDARTGILYVNKSLDFETSPKYFLSVECSRKGSSSLSDMTTIVVNITDINEHRPRFPQHLYSTRVLENAIVGDVVLTVSATDEDGPVNSAITYSLIGGNQLGHFAIHPKKGELQVAKALDWEQTSSYSLKLRATDSGQPALYEDTDIAIQVVDVNDNPPRFFQLNYSTSVQENAPIGILQLILSDPDSPENGPPFSFRITKGNDGFAFRVTPDGWLVTTAGLSKRVQEWYKLQIEVSDSGIPPSSSTSVKVHIREQSHYPPSALPLEIFITIGEEEFQGGMVGKIHATDRDPQDTLTYSLAGEESVGQRFSVGATDGKIIASHTLPRGRYTFNVTVSDGTFSTMAGVHVHVWHMGPEALQQTMWMGFHQLTPEELVSDHWRNLQRFLSNWLDIKRANIHLASLQPAEATAGVDVLLVFEGHLGAFSKLQELASTIARSAKEMEHSVGIQMRSAMPVVPCQGPSCQGQICQETVHLDPRVGPTYSTARLSILTPRHRLEKNCSCKGTAVRFSGQSFGRYRLPEFQNGHIHFRLKTLQSQAILLFSNKTVRLSLKLVNGVLQLEYHCPGGFYGNLSSRLHVNDHEWHSVLVEEMDTSVRLLVDSASSTSLKLPENCRGLKPERDLFLGGLVHSHSSPNVSQGFEGCLDAVVINREVLELLVHGKKAAVCWRRALTECCFPSDQCGQNPCLNGGKCSQTGGAGYICVCHPQFAGRHCEQRKENCTSTPCLEGGTCISSPEGAPCICPHPYTGDRCEMEARGCSEGHCLVTPEITRGDWGQQEILIIIVALLVIVVISTVLLFYCRRCKSHKPVAMEDPDLLARSVGVDTQAMPAIELNPLSTSSCNNLNQTEPGKTSAPNELGAFGPSSKQRPMVCSVPPRLPPAAVSSHPDSEAIIKRRWSGEEMVYPGGATVWPPTYSRKERWEYPHSEVTPGPAPPSPHCHQNPAVMPDPSGLYGGFPFPLELENKRAPLPPRYSNQNLEDLIPPRPPSPREHLPAPCLNEYTYTAISYYHSQFRQGGGGPCLAEGGYKGVSMRLSRAGPSYADCEVGGGHPLGRGQPQAPPNYEGSDMVESDYGSCEEVMF</sequence>
<feature type="domain" description="Cadherin" evidence="27">
    <location>
        <begin position="2101"/>
        <end position="2204"/>
    </location>
</feature>
<organism evidence="28 29">
    <name type="scientific">Bos mutus grunniens</name>
    <name type="common">Wild yak</name>
    <name type="synonym">Bos grunniens</name>
    <dbReference type="NCBI Taxonomy" id="30521"/>
    <lineage>
        <taxon>Eukaryota</taxon>
        <taxon>Metazoa</taxon>
        <taxon>Chordata</taxon>
        <taxon>Craniata</taxon>
        <taxon>Vertebrata</taxon>
        <taxon>Euteleostomi</taxon>
        <taxon>Mammalia</taxon>
        <taxon>Eutheria</taxon>
        <taxon>Laurasiatheria</taxon>
        <taxon>Artiodactyla</taxon>
        <taxon>Ruminantia</taxon>
        <taxon>Pecora</taxon>
        <taxon>Bovidae</taxon>
        <taxon>Bovinae</taxon>
        <taxon>Bos</taxon>
    </lineage>
</organism>
<evidence type="ECO:0000256" key="14">
    <source>
        <dbReference type="ARBA" id="ARBA00023034"/>
    </source>
</evidence>
<dbReference type="FunFam" id="2.60.40.60:FF:000059">
    <property type="entry name" value="FAT atypical cadherin 3"/>
    <property type="match status" value="1"/>
</dbReference>
<dbReference type="InterPro" id="IPR015919">
    <property type="entry name" value="Cadherin-like_sf"/>
</dbReference>
<feature type="domain" description="Cadherin" evidence="27">
    <location>
        <begin position="1999"/>
        <end position="2100"/>
    </location>
</feature>
<dbReference type="SUPFAM" id="SSF57196">
    <property type="entry name" value="EGF/Laminin"/>
    <property type="match status" value="2"/>
</dbReference>
<feature type="domain" description="Cadherin" evidence="27">
    <location>
        <begin position="2528"/>
        <end position="2632"/>
    </location>
</feature>
<feature type="domain" description="Cadherin" evidence="27">
    <location>
        <begin position="145"/>
        <end position="252"/>
    </location>
</feature>
<evidence type="ECO:0000256" key="20">
    <source>
        <dbReference type="PROSITE-ProRule" id="PRU00043"/>
    </source>
</evidence>
<dbReference type="PROSITE" id="PS00232">
    <property type="entry name" value="CADHERIN_1"/>
    <property type="match status" value="11"/>
</dbReference>
<name>A0A8B9WYW2_BOSMU</name>
<feature type="domain" description="Cadherin" evidence="27">
    <location>
        <begin position="1134"/>
        <end position="1279"/>
    </location>
</feature>
<dbReference type="PROSITE" id="PS00022">
    <property type="entry name" value="EGF_1"/>
    <property type="match status" value="2"/>
</dbReference>
<keyword evidence="12" id="KW-0965">Cell junction</keyword>
<feature type="region of interest" description="Disordered" evidence="22">
    <location>
        <begin position="3922"/>
        <end position="3942"/>
    </location>
</feature>
<dbReference type="Gene3D" id="2.10.25.10">
    <property type="entry name" value="Laminin"/>
    <property type="match status" value="2"/>
</dbReference>
<feature type="domain" description="Cadherin" evidence="27">
    <location>
        <begin position="712"/>
        <end position="816"/>
    </location>
</feature>
<keyword evidence="6 21" id="KW-0245">EGF-like domain</keyword>
<dbReference type="SUPFAM" id="SSF49313">
    <property type="entry name" value="Cadherin-like"/>
    <property type="match status" value="29"/>
</dbReference>
<evidence type="ECO:0000256" key="12">
    <source>
        <dbReference type="ARBA" id="ARBA00022949"/>
    </source>
</evidence>
<evidence type="ECO:0000256" key="2">
    <source>
        <dbReference type="ARBA" id="ARBA00004282"/>
    </source>
</evidence>
<keyword evidence="7 23" id="KW-0812">Transmembrane</keyword>
<dbReference type="InterPro" id="IPR039808">
    <property type="entry name" value="Cadherin"/>
</dbReference>
<feature type="disulfide bond" evidence="21">
    <location>
        <begin position="3616"/>
        <end position="3625"/>
    </location>
</feature>
<dbReference type="InterPro" id="IPR020894">
    <property type="entry name" value="Cadherin_CS"/>
</dbReference>
<reference evidence="28" key="3">
    <citation type="submission" date="2025-09" db="UniProtKB">
        <authorList>
            <consortium name="Ensembl"/>
        </authorList>
    </citation>
    <scope>IDENTIFICATION</scope>
</reference>
<feature type="domain" description="Cadherin" evidence="27">
    <location>
        <begin position="2419"/>
        <end position="2527"/>
    </location>
</feature>
<dbReference type="FunFam" id="2.60.40.60:FF:000026">
    <property type="entry name" value="FAT atypical cadherin 1"/>
    <property type="match status" value="2"/>
</dbReference>
<gene>
    <name evidence="28" type="primary">FAT2</name>
</gene>
<keyword evidence="5" id="KW-1003">Cell membrane</keyword>
<dbReference type="InterPro" id="IPR002126">
    <property type="entry name" value="Cadherin-like_dom"/>
</dbReference>
<dbReference type="SMART" id="SM00181">
    <property type="entry name" value="EGF"/>
    <property type="match status" value="2"/>
</dbReference>
<dbReference type="CDD" id="cd00110">
    <property type="entry name" value="LamG"/>
    <property type="match status" value="1"/>
</dbReference>
<dbReference type="FunFam" id="2.60.40.60:FF:000053">
    <property type="entry name" value="FAT atypical cadherin 3"/>
    <property type="match status" value="1"/>
</dbReference>
<dbReference type="InterPro" id="IPR001791">
    <property type="entry name" value="Laminin_G"/>
</dbReference>
<feature type="domain" description="Cadherin" evidence="27">
    <location>
        <begin position="1690"/>
        <end position="1790"/>
    </location>
</feature>
<accession>A0A8B9WYW2</accession>
<dbReference type="FunFam" id="2.60.40.60:FF:000058">
    <property type="entry name" value="FAT atypical cadherin 3"/>
    <property type="match status" value="1"/>
</dbReference>
<feature type="domain" description="Cadherin" evidence="27">
    <location>
        <begin position="1892"/>
        <end position="1998"/>
    </location>
</feature>
<feature type="region of interest" description="Disordered" evidence="22">
    <location>
        <begin position="3712"/>
        <end position="3743"/>
    </location>
</feature>
<protein>
    <recommendedName>
        <fullName evidence="19">Protocadherin Fat 2</fullName>
    </recommendedName>
</protein>
<comment type="function">
    <text evidence="18">Involved in the regulation of cell migration. May be involved in mediating the organization of the parallel fibers of granule cells during cerebellar development.</text>
</comment>
<dbReference type="FunFam" id="2.60.40.60:FF:000178">
    <property type="entry name" value="Protocadherin Fat 2"/>
    <property type="match status" value="1"/>
</dbReference>
<dbReference type="Ensembl" id="ENSBGRT00000016052.1">
    <property type="protein sequence ID" value="ENSBGRP00000013923.1"/>
    <property type="gene ID" value="ENSBGRG00000008568.1"/>
</dbReference>
<dbReference type="FunFam" id="2.60.40.60:FF:000116">
    <property type="entry name" value="Dachsous cadherin-related 2"/>
    <property type="match status" value="1"/>
</dbReference>
<feature type="domain" description="EGF-like" evidence="26">
    <location>
        <begin position="3551"/>
        <end position="3588"/>
    </location>
</feature>
<dbReference type="PROSITE" id="PS50026">
    <property type="entry name" value="EGF_3"/>
    <property type="match status" value="2"/>
</dbReference>
<evidence type="ECO:0000259" key="27">
    <source>
        <dbReference type="PROSITE" id="PS50268"/>
    </source>
</evidence>
<evidence type="ECO:0000256" key="16">
    <source>
        <dbReference type="ARBA" id="ARBA00023157"/>
    </source>
</evidence>
<keyword evidence="16 21" id="KW-1015">Disulfide bond</keyword>
<dbReference type="InterPro" id="IPR000742">
    <property type="entry name" value="EGF"/>
</dbReference>
<evidence type="ECO:0000313" key="28">
    <source>
        <dbReference type="Ensembl" id="ENSBGRP00000013923.1"/>
    </source>
</evidence>
<dbReference type="PROSITE" id="PS50025">
    <property type="entry name" value="LAM_G_DOMAIN"/>
    <property type="match status" value="1"/>
</dbReference>
<evidence type="ECO:0000256" key="13">
    <source>
        <dbReference type="ARBA" id="ARBA00022989"/>
    </source>
</evidence>
<dbReference type="GO" id="GO:0045296">
    <property type="term" value="F:cadherin binding"/>
    <property type="evidence" value="ECO:0007669"/>
    <property type="project" value="TreeGrafter"/>
</dbReference>
<comment type="caution">
    <text evidence="21">Lacks conserved residue(s) required for the propagation of feature annotation.</text>
</comment>
<evidence type="ECO:0000256" key="18">
    <source>
        <dbReference type="ARBA" id="ARBA00057445"/>
    </source>
</evidence>
<dbReference type="FunFam" id="2.60.40.60:FF:000032">
    <property type="entry name" value="FAT atypical cadherin 1"/>
    <property type="match status" value="1"/>
</dbReference>
<keyword evidence="11" id="KW-0130">Cell adhesion</keyword>
<feature type="domain" description="Cadherin" evidence="27">
    <location>
        <begin position="1029"/>
        <end position="1138"/>
    </location>
</feature>
<evidence type="ECO:0000259" key="25">
    <source>
        <dbReference type="PROSITE" id="PS50025"/>
    </source>
</evidence>
<feature type="domain" description="Cadherin" evidence="27">
    <location>
        <begin position="2930"/>
        <end position="3034"/>
    </location>
</feature>
<keyword evidence="10 20" id="KW-0106">Calcium</keyword>
<dbReference type="Gene3D" id="2.60.40.60">
    <property type="entry name" value="Cadherins"/>
    <property type="match status" value="30"/>
</dbReference>
<dbReference type="GO" id="GO:0070161">
    <property type="term" value="C:anchoring junction"/>
    <property type="evidence" value="ECO:0007669"/>
    <property type="project" value="UniProtKB-SubCell"/>
</dbReference>
<keyword evidence="8 24" id="KW-0732">Signal</keyword>
<dbReference type="FunFam" id="2.60.40.60:FF:000075">
    <property type="entry name" value="FAT atypical cadherin 1"/>
    <property type="match status" value="1"/>
</dbReference>
<keyword evidence="17" id="KW-0325">Glycoprotein</keyword>
<feature type="domain" description="Cadherin" evidence="27">
    <location>
        <begin position="1378"/>
        <end position="1491"/>
    </location>
</feature>
<dbReference type="CDD" id="cd00054">
    <property type="entry name" value="EGF_CA"/>
    <property type="match status" value="2"/>
</dbReference>
<dbReference type="FunFam" id="2.60.40.60:FF:000051">
    <property type="entry name" value="FAT atypical cadherin 1"/>
    <property type="match status" value="1"/>
</dbReference>
<dbReference type="GO" id="GO:0016342">
    <property type="term" value="C:catenin complex"/>
    <property type="evidence" value="ECO:0007669"/>
    <property type="project" value="TreeGrafter"/>
</dbReference>
<feature type="domain" description="Cadherin" evidence="27">
    <location>
        <begin position="2205"/>
        <end position="2311"/>
    </location>
</feature>
<evidence type="ECO:0000256" key="15">
    <source>
        <dbReference type="ARBA" id="ARBA00023136"/>
    </source>
</evidence>
<dbReference type="InterPro" id="IPR001881">
    <property type="entry name" value="EGF-like_Ca-bd_dom"/>
</dbReference>
<feature type="domain" description="Cadherin" evidence="27">
    <location>
        <begin position="561"/>
        <end position="660"/>
    </location>
</feature>
<dbReference type="FunFam" id="2.60.40.60:FF:000215">
    <property type="entry name" value="FAT atypical cadherin 2"/>
    <property type="match status" value="1"/>
</dbReference>
<feature type="domain" description="Cadherin" evidence="27">
    <location>
        <begin position="3035"/>
        <end position="3136"/>
    </location>
</feature>
<keyword evidence="14" id="KW-0333">Golgi apparatus</keyword>
<dbReference type="FunFam" id="2.60.40.60:FF:000065">
    <property type="entry name" value="FAT atypical cadherin 1"/>
    <property type="match status" value="1"/>
</dbReference>